<feature type="region of interest" description="Disordered" evidence="1">
    <location>
        <begin position="426"/>
        <end position="445"/>
    </location>
</feature>
<dbReference type="EMBL" id="JAULSR010000004">
    <property type="protein sequence ID" value="KAK0621774.1"/>
    <property type="molecule type" value="Genomic_DNA"/>
</dbReference>
<proteinExistence type="predicted"/>
<feature type="region of interest" description="Disordered" evidence="1">
    <location>
        <begin position="335"/>
        <end position="419"/>
    </location>
</feature>
<feature type="compositionally biased region" description="Low complexity" evidence="1">
    <location>
        <begin position="353"/>
        <end position="368"/>
    </location>
</feature>
<feature type="compositionally biased region" description="Polar residues" evidence="1">
    <location>
        <begin position="400"/>
        <end position="419"/>
    </location>
</feature>
<keyword evidence="3" id="KW-1185">Reference proteome</keyword>
<reference evidence="2" key="1">
    <citation type="submission" date="2023-06" db="EMBL/GenBank/DDBJ databases">
        <title>Genome-scale phylogeny and comparative genomics of the fungal order Sordariales.</title>
        <authorList>
            <consortium name="Lawrence Berkeley National Laboratory"/>
            <person name="Hensen N."/>
            <person name="Bonometti L."/>
            <person name="Westerberg I."/>
            <person name="Brannstrom I.O."/>
            <person name="Guillou S."/>
            <person name="Cros-Aarteil S."/>
            <person name="Calhoun S."/>
            <person name="Haridas S."/>
            <person name="Kuo A."/>
            <person name="Mondo S."/>
            <person name="Pangilinan J."/>
            <person name="Riley R."/>
            <person name="LaButti K."/>
            <person name="Andreopoulos B."/>
            <person name="Lipzen A."/>
            <person name="Chen C."/>
            <person name="Yanf M."/>
            <person name="Daum C."/>
            <person name="Ng V."/>
            <person name="Clum A."/>
            <person name="Steindorff A."/>
            <person name="Ohm R."/>
            <person name="Martin F."/>
            <person name="Silar P."/>
            <person name="Natvig D."/>
            <person name="Lalanne C."/>
            <person name="Gautier V."/>
            <person name="Ament-velasquez S.L."/>
            <person name="Kruys A."/>
            <person name="Hutchinson M.I."/>
            <person name="Powell A.J."/>
            <person name="Barry K."/>
            <person name="Miller A.N."/>
            <person name="Grigoriev I.V."/>
            <person name="Debuchy R."/>
            <person name="Gladieux P."/>
            <person name="Thoren M.H."/>
            <person name="Johannesson H."/>
        </authorList>
    </citation>
    <scope>NUCLEOTIDE SEQUENCE</scope>
    <source>
        <strain evidence="2">SMH3391-2</strain>
    </source>
</reference>
<evidence type="ECO:0000313" key="2">
    <source>
        <dbReference type="EMBL" id="KAK0621774.1"/>
    </source>
</evidence>
<name>A0AA39WUE4_9PEZI</name>
<dbReference type="Proteomes" id="UP001174934">
    <property type="component" value="Unassembled WGS sequence"/>
</dbReference>
<dbReference type="AlphaFoldDB" id="A0AA39WUE4"/>
<evidence type="ECO:0000256" key="1">
    <source>
        <dbReference type="SAM" id="MobiDB-lite"/>
    </source>
</evidence>
<organism evidence="2 3">
    <name type="scientific">Bombardia bombarda</name>
    <dbReference type="NCBI Taxonomy" id="252184"/>
    <lineage>
        <taxon>Eukaryota</taxon>
        <taxon>Fungi</taxon>
        <taxon>Dikarya</taxon>
        <taxon>Ascomycota</taxon>
        <taxon>Pezizomycotina</taxon>
        <taxon>Sordariomycetes</taxon>
        <taxon>Sordariomycetidae</taxon>
        <taxon>Sordariales</taxon>
        <taxon>Lasiosphaeriaceae</taxon>
        <taxon>Bombardia</taxon>
    </lineage>
</organism>
<protein>
    <submittedName>
        <fullName evidence="2">Uncharacterized protein</fullName>
    </submittedName>
</protein>
<accession>A0AA39WUE4</accession>
<evidence type="ECO:0000313" key="3">
    <source>
        <dbReference type="Proteomes" id="UP001174934"/>
    </source>
</evidence>
<comment type="caution">
    <text evidence="2">The sequence shown here is derived from an EMBL/GenBank/DDBJ whole genome shotgun (WGS) entry which is preliminary data.</text>
</comment>
<sequence length="465" mass="52368">MPQQINLPEVLGGLEERESKFYFQLIDALVDVLDDKIFHGIVHLLPIAHHAVDSNAAIRALAEQCRLSDQLSTLTSNIYGWLSTMRGHGMLQMALKDLERFRKFVSINGVPMEAYFTSQDVKKKDALVRHQTFQPLFTSQREADAAVDAFLRRREMMIPGAAVPITHDFTTAHDHVQRLHDAVVDFDKCEDKGGWRAEQVRRLCSAEVQVLCWMVYRDAKKSHVGKVNVPIWSSTDSAYRYEEFDSFEERWDYIVEYFRASKLAVSNLLLAPNMARFVSAPSKEFTKKQRNKDTNDAKAAMINMAKQTMDENELTVKETTDGALKIVDKDDKVLECNPPRAKRLKRAAPDPQPASGDGDSPGSDESQQATKRRRKELTISRSATNSASPAPPPPPPNNNLQSMGVAQHSYGPQSTVNQQTYNYYPAGSEVHQHGTGPQTAAFHQPDADNWESFGAQEYSYMYARG</sequence>
<gene>
    <name evidence="2" type="ORF">B0T17DRAFT_509093</name>
</gene>